<gene>
    <name evidence="3" type="ORF">OCS_00977</name>
    <name evidence="2" type="ORF">OCS_05126</name>
</gene>
<feature type="region of interest" description="Disordered" evidence="1">
    <location>
        <begin position="13"/>
        <end position="67"/>
    </location>
</feature>
<evidence type="ECO:0000313" key="4">
    <source>
        <dbReference type="Proteomes" id="UP000019374"/>
    </source>
</evidence>
<dbReference type="AlphaFoldDB" id="T5ACY6"/>
<reference evidence="3 4" key="1">
    <citation type="journal article" date="2013" name="Chin. Sci. Bull.">
        <title>Genome survey uncovers the secrets of sex and lifestyle in caterpillar fungus.</title>
        <authorList>
            <person name="Hu X."/>
            <person name="Zhang Y."/>
            <person name="Xiao G."/>
            <person name="Zheng P."/>
            <person name="Xia Y."/>
            <person name="Zhang X."/>
            <person name="St Leger R.J."/>
            <person name="Liu X."/>
            <person name="Wang C."/>
        </authorList>
    </citation>
    <scope>NUCLEOTIDE SEQUENCE [LARGE SCALE GENOMIC DNA]</scope>
    <source>
        <strain evidence="3">CO18</strain>
        <strain evidence="4">Co18 / CGMCC 3.14243</strain>
        <tissue evidence="3">Fruit-body</tissue>
    </source>
</reference>
<name>T5ACY6_OPHSC</name>
<dbReference type="EMBL" id="KE652218">
    <property type="protein sequence ID" value="EQL03325.1"/>
    <property type="molecule type" value="Genomic_DNA"/>
</dbReference>
<dbReference type="Proteomes" id="UP000019374">
    <property type="component" value="Unassembled WGS sequence"/>
</dbReference>
<evidence type="ECO:0000256" key="1">
    <source>
        <dbReference type="SAM" id="MobiDB-lite"/>
    </source>
</evidence>
<proteinExistence type="predicted"/>
<feature type="compositionally biased region" description="Polar residues" evidence="1">
    <location>
        <begin position="45"/>
        <end position="55"/>
    </location>
</feature>
<protein>
    <submittedName>
        <fullName evidence="3">Uncharacterized protein</fullName>
    </submittedName>
</protein>
<dbReference type="HOGENOM" id="CLU_203402_0_0_1"/>
<evidence type="ECO:0000313" key="2">
    <source>
        <dbReference type="EMBL" id="EQK99161.1"/>
    </source>
</evidence>
<organism evidence="3 4">
    <name type="scientific">Ophiocordyceps sinensis (strain Co18 / CGMCC 3.14243)</name>
    <name type="common">Yarsagumba caterpillar fungus</name>
    <name type="synonym">Hirsutella sinensis</name>
    <dbReference type="NCBI Taxonomy" id="911162"/>
    <lineage>
        <taxon>Eukaryota</taxon>
        <taxon>Fungi</taxon>
        <taxon>Dikarya</taxon>
        <taxon>Ascomycota</taxon>
        <taxon>Pezizomycotina</taxon>
        <taxon>Sordariomycetes</taxon>
        <taxon>Hypocreomycetidae</taxon>
        <taxon>Hypocreales</taxon>
        <taxon>Ophiocordycipitaceae</taxon>
        <taxon>Ophiocordyceps</taxon>
    </lineage>
</organism>
<sequence length="67" mass="6804">MLVRSGAAVIAANEGKEGDVSKAAEINETNEGKGEEDNVGEAAETNETNKVNSESEAGFSVSAGFSV</sequence>
<accession>T5ACY6</accession>
<dbReference type="EMBL" id="KE653600">
    <property type="protein sequence ID" value="EQK99161.1"/>
    <property type="molecule type" value="Genomic_DNA"/>
</dbReference>
<evidence type="ECO:0000313" key="3">
    <source>
        <dbReference type="EMBL" id="EQL03325.1"/>
    </source>
</evidence>